<name>A0ABP1F7C3_9FLAO</name>
<evidence type="ECO:0000313" key="1">
    <source>
        <dbReference type="EMBL" id="CAL2104277.1"/>
    </source>
</evidence>
<accession>A0ABP1F7C3</accession>
<dbReference type="EMBL" id="CAXJIO010000015">
    <property type="protein sequence ID" value="CAL2104277.1"/>
    <property type="molecule type" value="Genomic_DNA"/>
</dbReference>
<reference evidence="1 2" key="1">
    <citation type="submission" date="2024-05" db="EMBL/GenBank/DDBJ databases">
        <authorList>
            <person name="Duchaud E."/>
        </authorList>
    </citation>
    <scope>NUCLEOTIDE SEQUENCE [LARGE SCALE GENOMIC DNA]</scope>
    <source>
        <strain evidence="1">Ena-SAMPLE-TAB-13-05-2024-13:56:06:370-140308</strain>
    </source>
</reference>
<proteinExistence type="predicted"/>
<gene>
    <name evidence="1" type="ORF">T190423A01A_60214</name>
</gene>
<organism evidence="1 2">
    <name type="scientific">Tenacibaculum polynesiense</name>
    <dbReference type="NCBI Taxonomy" id="3137857"/>
    <lineage>
        <taxon>Bacteria</taxon>
        <taxon>Pseudomonadati</taxon>
        <taxon>Bacteroidota</taxon>
        <taxon>Flavobacteriia</taxon>
        <taxon>Flavobacteriales</taxon>
        <taxon>Flavobacteriaceae</taxon>
        <taxon>Tenacibaculum</taxon>
    </lineage>
</organism>
<keyword evidence="2" id="KW-1185">Reference proteome</keyword>
<comment type="caution">
    <text evidence="1">The sequence shown here is derived from an EMBL/GenBank/DDBJ whole genome shotgun (WGS) entry which is preliminary data.</text>
</comment>
<dbReference type="Proteomes" id="UP001497527">
    <property type="component" value="Unassembled WGS sequence"/>
</dbReference>
<protein>
    <submittedName>
        <fullName evidence="1">Uncharacterized protein</fullName>
    </submittedName>
</protein>
<sequence length="55" mass="6481">MNNMVFPNTNIKIFKISSFIKNCPFFNQLLFVVLWITVINRDTIKVVLKNYSIIS</sequence>
<evidence type="ECO:0000313" key="2">
    <source>
        <dbReference type="Proteomes" id="UP001497527"/>
    </source>
</evidence>